<accession>H8I437</accession>
<feature type="region of interest" description="Disordered" evidence="1">
    <location>
        <begin position="1"/>
        <end position="21"/>
    </location>
</feature>
<dbReference type="EMBL" id="CP003243">
    <property type="protein sequence ID" value="AFC99176.1"/>
    <property type="molecule type" value="Genomic_DNA"/>
</dbReference>
<name>H8I437_METCZ</name>
<dbReference type="Proteomes" id="UP000005233">
    <property type="component" value="Chromosome"/>
</dbReference>
<dbReference type="KEGG" id="mez:Mtc_0409"/>
<reference evidence="2 3" key="1">
    <citation type="journal article" date="2012" name="J. Bacteriol.">
        <title>Complete genome sequence of a thermophilic methanogen, Methanocella conradii HZ254, isolated from Chinese rice field soil.</title>
        <authorList>
            <person name="Lu Z."/>
            <person name="Lu Y."/>
        </authorList>
    </citation>
    <scope>NUCLEOTIDE SEQUENCE [LARGE SCALE GENOMIC DNA]</scope>
    <source>
        <strain evidence="3">DSM 24694 / JCM 17849 / CGMCC 1.5162 / HZ254</strain>
    </source>
</reference>
<dbReference type="GeneID" id="11970293"/>
<dbReference type="RefSeq" id="WP_014405015.1">
    <property type="nucleotide sequence ID" value="NC_017034.1"/>
</dbReference>
<dbReference type="HOGENOM" id="CLU_2695761_0_0_2"/>
<sequence length="73" mass="8003">MGGHTGKKARDETRAVSASPASGKLKVEIALKREAARIVREYADIEPEVICKILLIDALKEKKKLVLKGKEGF</sequence>
<proteinExistence type="predicted"/>
<evidence type="ECO:0000313" key="2">
    <source>
        <dbReference type="EMBL" id="AFC99176.1"/>
    </source>
</evidence>
<organism evidence="2 3">
    <name type="scientific">Methanocella conradii (strain DSM 24694 / JCM 17849 / CGMCC 1.5162 / HZ254)</name>
    <dbReference type="NCBI Taxonomy" id="1041930"/>
    <lineage>
        <taxon>Archaea</taxon>
        <taxon>Methanobacteriati</taxon>
        <taxon>Methanobacteriota</taxon>
        <taxon>Stenosarchaea group</taxon>
        <taxon>Methanomicrobia</taxon>
        <taxon>Methanocellales</taxon>
        <taxon>Methanocellaceae</taxon>
        <taxon>Methanocella</taxon>
    </lineage>
</organism>
<dbReference type="STRING" id="1041930.Mtc_0409"/>
<evidence type="ECO:0000256" key="1">
    <source>
        <dbReference type="SAM" id="MobiDB-lite"/>
    </source>
</evidence>
<keyword evidence="3" id="KW-1185">Reference proteome</keyword>
<protein>
    <submittedName>
        <fullName evidence="2">Uncharacterized protein</fullName>
    </submittedName>
</protein>
<evidence type="ECO:0000313" key="3">
    <source>
        <dbReference type="Proteomes" id="UP000005233"/>
    </source>
</evidence>
<dbReference type="AlphaFoldDB" id="H8I437"/>
<gene>
    <name evidence="2" type="ordered locus">Mtc_0409</name>
</gene>